<reference evidence="8 9" key="1">
    <citation type="submission" date="2016-09" db="EMBL/GenBank/DDBJ databases">
        <authorList>
            <person name="Capua I."/>
            <person name="De Benedictis P."/>
            <person name="Joannis T."/>
            <person name="Lombin L.H."/>
            <person name="Cattoli G."/>
        </authorList>
    </citation>
    <scope>NUCLEOTIDE SEQUENCE [LARGE SCALE GENOMIC DNA]</scope>
    <source>
        <strain evidence="8 9">NRS-1</strain>
    </source>
</reference>
<evidence type="ECO:0000256" key="5">
    <source>
        <dbReference type="ARBA" id="ARBA00022989"/>
    </source>
</evidence>
<feature type="transmembrane region" description="Helical" evidence="7">
    <location>
        <begin position="47"/>
        <end position="65"/>
    </location>
</feature>
<evidence type="ECO:0000256" key="6">
    <source>
        <dbReference type="ARBA" id="ARBA00023136"/>
    </source>
</evidence>
<keyword evidence="6 7" id="KW-0472">Membrane</keyword>
<protein>
    <submittedName>
        <fullName evidence="8">DoxX family protein</fullName>
    </submittedName>
</protein>
<keyword evidence="3" id="KW-1003">Cell membrane</keyword>
<feature type="transmembrane region" description="Helical" evidence="7">
    <location>
        <begin position="72"/>
        <end position="97"/>
    </location>
</feature>
<organism evidence="8 9">
    <name type="scientific">Cloacibacterium normanense</name>
    <dbReference type="NCBI Taxonomy" id="237258"/>
    <lineage>
        <taxon>Bacteria</taxon>
        <taxon>Pseudomonadati</taxon>
        <taxon>Bacteroidota</taxon>
        <taxon>Flavobacteriia</taxon>
        <taxon>Flavobacteriales</taxon>
        <taxon>Weeksellaceae</taxon>
    </lineage>
</organism>
<dbReference type="Proteomes" id="UP000095601">
    <property type="component" value="Unassembled WGS sequence"/>
</dbReference>
<evidence type="ECO:0000256" key="7">
    <source>
        <dbReference type="SAM" id="Phobius"/>
    </source>
</evidence>
<evidence type="ECO:0000313" key="8">
    <source>
        <dbReference type="EMBL" id="OEL11018.1"/>
    </source>
</evidence>
<comment type="subcellular location">
    <subcellularLocation>
        <location evidence="1">Cell membrane</location>
        <topology evidence="1">Multi-pass membrane protein</topology>
    </subcellularLocation>
</comment>
<dbReference type="InterPro" id="IPR051907">
    <property type="entry name" value="DoxX-like_oxidoreductase"/>
</dbReference>
<dbReference type="KEGG" id="cnr:EB819_05145"/>
<proteinExistence type="inferred from homology"/>
<dbReference type="RefSeq" id="WP_069799068.1">
    <property type="nucleotide sequence ID" value="NZ_CP034157.1"/>
</dbReference>
<comment type="similarity">
    <text evidence="2">Belongs to the DoxX family.</text>
</comment>
<dbReference type="EMBL" id="MKGI01000064">
    <property type="protein sequence ID" value="OEL11018.1"/>
    <property type="molecule type" value="Genomic_DNA"/>
</dbReference>
<dbReference type="AlphaFoldDB" id="A0A1E5UDY4"/>
<evidence type="ECO:0000256" key="4">
    <source>
        <dbReference type="ARBA" id="ARBA00022692"/>
    </source>
</evidence>
<dbReference type="PANTHER" id="PTHR33452:SF1">
    <property type="entry name" value="INNER MEMBRANE PROTEIN YPHA-RELATED"/>
    <property type="match status" value="1"/>
</dbReference>
<dbReference type="GO" id="GO:0005886">
    <property type="term" value="C:plasma membrane"/>
    <property type="evidence" value="ECO:0007669"/>
    <property type="project" value="UniProtKB-SubCell"/>
</dbReference>
<sequence length="136" mass="15117">MKNLNTTGYNKTLLDWALLAIRIFVGLGMLTHGFPKLMQLLGGSHDFINFFGIGTKTSLILAVLAEVLCSLFLILGLFTRFVSIPLIITMLVAVFVVHGNDPFAKQEMALLYLFHYILIFVAGPGSISIDRMINRK</sequence>
<dbReference type="PANTHER" id="PTHR33452">
    <property type="entry name" value="OXIDOREDUCTASE CATD-RELATED"/>
    <property type="match status" value="1"/>
</dbReference>
<feature type="transmembrane region" description="Helical" evidence="7">
    <location>
        <begin position="109"/>
        <end position="129"/>
    </location>
</feature>
<dbReference type="OrthoDB" id="9813193at2"/>
<feature type="transmembrane region" description="Helical" evidence="7">
    <location>
        <begin position="12"/>
        <end position="35"/>
    </location>
</feature>
<dbReference type="STRING" id="237258.SAMN04489756_1139"/>
<dbReference type="PATRIC" id="fig|237258.4.peg.187"/>
<keyword evidence="4 7" id="KW-0812">Transmembrane</keyword>
<name>A0A1E5UDY4_9FLAO</name>
<comment type="caution">
    <text evidence="8">The sequence shown here is derived from an EMBL/GenBank/DDBJ whole genome shotgun (WGS) entry which is preliminary data.</text>
</comment>
<dbReference type="Pfam" id="PF07681">
    <property type="entry name" value="DoxX"/>
    <property type="match status" value="1"/>
</dbReference>
<gene>
    <name evidence="8" type="ORF">BHF72_2607</name>
</gene>
<evidence type="ECO:0000256" key="1">
    <source>
        <dbReference type="ARBA" id="ARBA00004651"/>
    </source>
</evidence>
<evidence type="ECO:0000256" key="3">
    <source>
        <dbReference type="ARBA" id="ARBA00022475"/>
    </source>
</evidence>
<keyword evidence="9" id="KW-1185">Reference proteome</keyword>
<evidence type="ECO:0000256" key="2">
    <source>
        <dbReference type="ARBA" id="ARBA00006679"/>
    </source>
</evidence>
<dbReference type="InterPro" id="IPR032808">
    <property type="entry name" value="DoxX"/>
</dbReference>
<accession>A0A1E5UDY4</accession>
<keyword evidence="5 7" id="KW-1133">Transmembrane helix</keyword>
<evidence type="ECO:0000313" key="9">
    <source>
        <dbReference type="Proteomes" id="UP000095601"/>
    </source>
</evidence>